<organism evidence="2 3">
    <name type="scientific">Boletus edulis BED1</name>
    <dbReference type="NCBI Taxonomy" id="1328754"/>
    <lineage>
        <taxon>Eukaryota</taxon>
        <taxon>Fungi</taxon>
        <taxon>Dikarya</taxon>
        <taxon>Basidiomycota</taxon>
        <taxon>Agaricomycotina</taxon>
        <taxon>Agaricomycetes</taxon>
        <taxon>Agaricomycetidae</taxon>
        <taxon>Boletales</taxon>
        <taxon>Boletineae</taxon>
        <taxon>Boletaceae</taxon>
        <taxon>Boletoideae</taxon>
        <taxon>Boletus</taxon>
    </lineage>
</organism>
<reference evidence="2" key="1">
    <citation type="submission" date="2019-10" db="EMBL/GenBank/DDBJ databases">
        <authorList>
            <consortium name="DOE Joint Genome Institute"/>
            <person name="Kuo A."/>
            <person name="Miyauchi S."/>
            <person name="Kiss E."/>
            <person name="Drula E."/>
            <person name="Kohler A."/>
            <person name="Sanchez-Garcia M."/>
            <person name="Andreopoulos B."/>
            <person name="Barry K.W."/>
            <person name="Bonito G."/>
            <person name="Buee M."/>
            <person name="Carver A."/>
            <person name="Chen C."/>
            <person name="Cichocki N."/>
            <person name="Clum A."/>
            <person name="Culley D."/>
            <person name="Crous P.W."/>
            <person name="Fauchery L."/>
            <person name="Girlanda M."/>
            <person name="Hayes R."/>
            <person name="Keri Z."/>
            <person name="LaButti K."/>
            <person name="Lipzen A."/>
            <person name="Lombard V."/>
            <person name="Magnuson J."/>
            <person name="Maillard F."/>
            <person name="Morin E."/>
            <person name="Murat C."/>
            <person name="Nolan M."/>
            <person name="Ohm R."/>
            <person name="Pangilinan J."/>
            <person name="Pereira M."/>
            <person name="Perotto S."/>
            <person name="Peter M."/>
            <person name="Riley R."/>
            <person name="Sitrit Y."/>
            <person name="Stielow B."/>
            <person name="Szollosi G."/>
            <person name="Zifcakova L."/>
            <person name="Stursova M."/>
            <person name="Spatafora J.W."/>
            <person name="Tedersoo L."/>
            <person name="Vaario L.-M."/>
            <person name="Yamada A."/>
            <person name="Yan M."/>
            <person name="Wang P."/>
            <person name="Xu J."/>
            <person name="Bruns T."/>
            <person name="Baldrian P."/>
            <person name="Vilgalys R."/>
            <person name="Henrissat B."/>
            <person name="Grigoriev I.V."/>
            <person name="Hibbett D."/>
            <person name="Nagy L.G."/>
            <person name="Martin F.M."/>
        </authorList>
    </citation>
    <scope>NUCLEOTIDE SEQUENCE</scope>
    <source>
        <strain evidence="2">BED1</strain>
    </source>
</reference>
<dbReference type="Proteomes" id="UP001194468">
    <property type="component" value="Unassembled WGS sequence"/>
</dbReference>
<dbReference type="AlphaFoldDB" id="A0AAD4BBU1"/>
<reference evidence="2" key="2">
    <citation type="journal article" date="2020" name="Nat. Commun.">
        <title>Large-scale genome sequencing of mycorrhizal fungi provides insights into the early evolution of symbiotic traits.</title>
        <authorList>
            <person name="Miyauchi S."/>
            <person name="Kiss E."/>
            <person name="Kuo A."/>
            <person name="Drula E."/>
            <person name="Kohler A."/>
            <person name="Sanchez-Garcia M."/>
            <person name="Morin E."/>
            <person name="Andreopoulos B."/>
            <person name="Barry K.W."/>
            <person name="Bonito G."/>
            <person name="Buee M."/>
            <person name="Carver A."/>
            <person name="Chen C."/>
            <person name="Cichocki N."/>
            <person name="Clum A."/>
            <person name="Culley D."/>
            <person name="Crous P.W."/>
            <person name="Fauchery L."/>
            <person name="Girlanda M."/>
            <person name="Hayes R.D."/>
            <person name="Keri Z."/>
            <person name="LaButti K."/>
            <person name="Lipzen A."/>
            <person name="Lombard V."/>
            <person name="Magnuson J."/>
            <person name="Maillard F."/>
            <person name="Murat C."/>
            <person name="Nolan M."/>
            <person name="Ohm R.A."/>
            <person name="Pangilinan J."/>
            <person name="Pereira M.F."/>
            <person name="Perotto S."/>
            <person name="Peter M."/>
            <person name="Pfister S."/>
            <person name="Riley R."/>
            <person name="Sitrit Y."/>
            <person name="Stielow J.B."/>
            <person name="Szollosi G."/>
            <person name="Zifcakova L."/>
            <person name="Stursova M."/>
            <person name="Spatafora J.W."/>
            <person name="Tedersoo L."/>
            <person name="Vaario L.M."/>
            <person name="Yamada A."/>
            <person name="Yan M."/>
            <person name="Wang P."/>
            <person name="Xu J."/>
            <person name="Bruns T."/>
            <person name="Baldrian P."/>
            <person name="Vilgalys R."/>
            <person name="Dunand C."/>
            <person name="Henrissat B."/>
            <person name="Grigoriev I.V."/>
            <person name="Hibbett D."/>
            <person name="Nagy L.G."/>
            <person name="Martin F.M."/>
        </authorList>
    </citation>
    <scope>NUCLEOTIDE SEQUENCE</scope>
    <source>
        <strain evidence="2">BED1</strain>
    </source>
</reference>
<dbReference type="EMBL" id="WHUW01000245">
    <property type="protein sequence ID" value="KAF8416731.1"/>
    <property type="molecule type" value="Genomic_DNA"/>
</dbReference>
<evidence type="ECO:0000313" key="2">
    <source>
        <dbReference type="EMBL" id="KAF8416731.1"/>
    </source>
</evidence>
<proteinExistence type="predicted"/>
<gene>
    <name evidence="2" type="ORF">L210DRAFT_3656439</name>
</gene>
<sequence>MSNSRLSVLHNAASRQPRPPIPPSPLSSSHSYDTLGATDSEMDSLTEDTGSSTGSITSPEDEREDSMLLSKKRSVLGSLPSQIRREGRKVSDTSSISSATTVKAIGQLLPDMSGEP</sequence>
<protein>
    <submittedName>
        <fullName evidence="2">Uncharacterized protein</fullName>
    </submittedName>
</protein>
<evidence type="ECO:0000313" key="3">
    <source>
        <dbReference type="Proteomes" id="UP001194468"/>
    </source>
</evidence>
<evidence type="ECO:0000256" key="1">
    <source>
        <dbReference type="SAM" id="MobiDB-lite"/>
    </source>
</evidence>
<comment type="caution">
    <text evidence="2">The sequence shown here is derived from an EMBL/GenBank/DDBJ whole genome shotgun (WGS) entry which is preliminary data.</text>
</comment>
<feature type="compositionally biased region" description="Polar residues" evidence="1">
    <location>
        <begin position="47"/>
        <end position="58"/>
    </location>
</feature>
<keyword evidence="3" id="KW-1185">Reference proteome</keyword>
<feature type="region of interest" description="Disordered" evidence="1">
    <location>
        <begin position="1"/>
        <end position="99"/>
    </location>
</feature>
<accession>A0AAD4BBU1</accession>
<name>A0AAD4BBU1_BOLED</name>